<evidence type="ECO:0000256" key="1">
    <source>
        <dbReference type="ARBA" id="ARBA00023015"/>
    </source>
</evidence>
<dbReference type="PANTHER" id="PTHR30146">
    <property type="entry name" value="LACI-RELATED TRANSCRIPTIONAL REPRESSOR"/>
    <property type="match status" value="1"/>
</dbReference>
<protein>
    <submittedName>
        <fullName evidence="5">LacI family DNA-binding transcriptional regulator</fullName>
    </submittedName>
</protein>
<dbReference type="PANTHER" id="PTHR30146:SF149">
    <property type="entry name" value="HTH-TYPE TRANSCRIPTIONAL REGULATOR EBGR"/>
    <property type="match status" value="1"/>
</dbReference>
<dbReference type="InterPro" id="IPR000843">
    <property type="entry name" value="HTH_LacI"/>
</dbReference>
<feature type="domain" description="HTH lacI-type" evidence="4">
    <location>
        <begin position="3"/>
        <end position="57"/>
    </location>
</feature>
<keyword evidence="2 5" id="KW-0238">DNA-binding</keyword>
<keyword evidence="3" id="KW-0804">Transcription</keyword>
<dbReference type="PROSITE" id="PS00356">
    <property type="entry name" value="HTH_LACI_1"/>
    <property type="match status" value="1"/>
</dbReference>
<dbReference type="InterPro" id="IPR010982">
    <property type="entry name" value="Lambda_DNA-bd_dom_sf"/>
</dbReference>
<evidence type="ECO:0000256" key="3">
    <source>
        <dbReference type="ARBA" id="ARBA00023163"/>
    </source>
</evidence>
<dbReference type="CDD" id="cd01392">
    <property type="entry name" value="HTH_LacI"/>
    <property type="match status" value="1"/>
</dbReference>
<dbReference type="SUPFAM" id="SSF47413">
    <property type="entry name" value="lambda repressor-like DNA-binding domains"/>
    <property type="match status" value="1"/>
</dbReference>
<gene>
    <name evidence="5" type="ORF">HPT30_08820</name>
</gene>
<evidence type="ECO:0000313" key="6">
    <source>
        <dbReference type="Proteomes" id="UP000564806"/>
    </source>
</evidence>
<sequence length="336" mass="37331">MSVNIKDVAKKAGVSISTVSRVLNNGKYVKPEVRLIVQQAIEDLNFVPNSIARSLVSKKTNLIGVIASDISTSFFSSTLSYIEEAASQNRYNILVGNIKDNLDKELKYLQVFKEMQVDGIIIMHEMMDKHIERFLQSLTTPTVFCSAKPNSSVNCPSVNIDDMQASYDTVKHLISLGHRRIAFIGGDTKELSTGRYRYDGYLKALVEAGISVNPDWVRFGNFKLQDGYDIMQTFLQSEQLPTVVFAVSDDMAVGALNCIVDHDLKVPDDISLVGFDDSSITETVRPKLTSLHQPIQQIGQMSVDILIKMIEGQSPGVKEVVLSHKLVERSSLRSLL</sequence>
<dbReference type="EMBL" id="JABWCS010000201">
    <property type="protein sequence ID" value="NUU60443.1"/>
    <property type="molecule type" value="Genomic_DNA"/>
</dbReference>
<dbReference type="SMART" id="SM00354">
    <property type="entry name" value="HTH_LACI"/>
    <property type="match status" value="1"/>
</dbReference>
<dbReference type="Proteomes" id="UP000564806">
    <property type="component" value="Unassembled WGS sequence"/>
</dbReference>
<dbReference type="InterPro" id="IPR046335">
    <property type="entry name" value="LacI/GalR-like_sensor"/>
</dbReference>
<dbReference type="AlphaFoldDB" id="A0A850EGI3"/>
<comment type="caution">
    <text evidence="5">The sequence shown here is derived from an EMBL/GenBank/DDBJ whole genome shotgun (WGS) entry which is preliminary data.</text>
</comment>
<dbReference type="PRINTS" id="PR00036">
    <property type="entry name" value="HTHLACI"/>
</dbReference>
<dbReference type="GO" id="GO:0003700">
    <property type="term" value="F:DNA-binding transcription factor activity"/>
    <property type="evidence" value="ECO:0007669"/>
    <property type="project" value="TreeGrafter"/>
</dbReference>
<dbReference type="GO" id="GO:0000976">
    <property type="term" value="F:transcription cis-regulatory region binding"/>
    <property type="evidence" value="ECO:0007669"/>
    <property type="project" value="TreeGrafter"/>
</dbReference>
<dbReference type="Pfam" id="PF13377">
    <property type="entry name" value="Peripla_BP_3"/>
    <property type="match status" value="1"/>
</dbReference>
<accession>A0A850EGI3</accession>
<dbReference type="RefSeq" id="WP_175371104.1">
    <property type="nucleotide sequence ID" value="NZ_JABWCS010000201.1"/>
</dbReference>
<dbReference type="InterPro" id="IPR028082">
    <property type="entry name" value="Peripla_BP_I"/>
</dbReference>
<dbReference type="Pfam" id="PF00356">
    <property type="entry name" value="LacI"/>
    <property type="match status" value="1"/>
</dbReference>
<keyword evidence="6" id="KW-1185">Reference proteome</keyword>
<organism evidence="5 6">
    <name type="scientific">Paenibacillus agri</name>
    <dbReference type="NCBI Taxonomy" id="2744309"/>
    <lineage>
        <taxon>Bacteria</taxon>
        <taxon>Bacillati</taxon>
        <taxon>Bacillota</taxon>
        <taxon>Bacilli</taxon>
        <taxon>Bacillales</taxon>
        <taxon>Paenibacillaceae</taxon>
        <taxon>Paenibacillus</taxon>
    </lineage>
</organism>
<evidence type="ECO:0000256" key="2">
    <source>
        <dbReference type="ARBA" id="ARBA00023125"/>
    </source>
</evidence>
<evidence type="ECO:0000259" key="4">
    <source>
        <dbReference type="PROSITE" id="PS50932"/>
    </source>
</evidence>
<dbReference type="Gene3D" id="1.10.260.40">
    <property type="entry name" value="lambda repressor-like DNA-binding domains"/>
    <property type="match status" value="1"/>
</dbReference>
<dbReference type="PROSITE" id="PS50932">
    <property type="entry name" value="HTH_LACI_2"/>
    <property type="match status" value="1"/>
</dbReference>
<reference evidence="5" key="1">
    <citation type="submission" date="2020-06" db="EMBL/GenBank/DDBJ databases">
        <title>Paenibacillus sp. nov., isolated from soil.</title>
        <authorList>
            <person name="Seo Y.L."/>
        </authorList>
    </citation>
    <scope>NUCLEOTIDE SEQUENCE [LARGE SCALE GENOMIC DNA]</scope>
    <source>
        <strain evidence="5">JW14</strain>
    </source>
</reference>
<dbReference type="SUPFAM" id="SSF53822">
    <property type="entry name" value="Periplasmic binding protein-like I"/>
    <property type="match status" value="1"/>
</dbReference>
<evidence type="ECO:0000313" key="5">
    <source>
        <dbReference type="EMBL" id="NUU60443.1"/>
    </source>
</evidence>
<name>A0A850EGI3_9BACL</name>
<dbReference type="Gene3D" id="3.40.50.2300">
    <property type="match status" value="2"/>
</dbReference>
<proteinExistence type="predicted"/>
<keyword evidence="1" id="KW-0805">Transcription regulation</keyword>